<feature type="signal peptide" evidence="1">
    <location>
        <begin position="1"/>
        <end position="24"/>
    </location>
</feature>
<keyword evidence="1" id="KW-0732">Signal</keyword>
<proteinExistence type="predicted"/>
<feature type="chain" id="PRO_5004789310" evidence="1">
    <location>
        <begin position="25"/>
        <end position="400"/>
    </location>
</feature>
<accession>W0FIP2</accession>
<reference evidence="2" key="1">
    <citation type="journal article" date="2013" name="PLoS ONE">
        <title>Metagenomic insights into the carbohydrate-active enzymes carried by the microorganisms adhering to solid digesta in the rumen of cows.</title>
        <authorList>
            <person name="Wang L."/>
            <person name="Hatem A."/>
            <person name="Catalyurek U.V."/>
            <person name="Morrison M."/>
            <person name="Yu Z."/>
        </authorList>
    </citation>
    <scope>NUCLEOTIDE SEQUENCE</scope>
</reference>
<evidence type="ECO:0000313" key="2">
    <source>
        <dbReference type="EMBL" id="AHF24691.1"/>
    </source>
</evidence>
<name>W0FIP2_9BACT</name>
<evidence type="ECO:0000256" key="1">
    <source>
        <dbReference type="SAM" id="SignalP"/>
    </source>
</evidence>
<sequence>MNRIQRIVAWAAAALLLFAPGVRAGAEPTAEKIMERGRVKEITWKDENGNITAGPEGYATVRYDYAYQKTTETYYDAEGFPYETAGGYYGRIVSTDSFLVITEYIGINGKPVNTKMGYAKVERRSFMFGLERFTIFYDETGRTVIVPSLGYAQVETLATGKTMMGRIFKDEKGEKIDTPAGFAAMLKKMNRDHLVIREWYEHADGSAATGPDGWSRCEILRDPNNKGRITAIEYYDEAGNLTDAGGYAREEYTYAKGGLAVASRFDKAGNRISFGGNAVSVSRKIKEDLLLEEMFLDEAGEPTSLPEGYAGIKYAYNDKGRLTLTQYVDANGEKTTCSMGYSAVRQTWNIDGQLQTRNYLDENGQAASNAAGVSEEWFDYGEDGRILRTRRYDAAGNAAD</sequence>
<organism evidence="2">
    <name type="scientific">uncultured bacterium Contig1584b</name>
    <dbReference type="NCBI Taxonomy" id="1393461"/>
    <lineage>
        <taxon>Bacteria</taxon>
        <taxon>environmental samples</taxon>
    </lineage>
</organism>
<dbReference type="Gene3D" id="2.180.10.10">
    <property type="entry name" value="RHS repeat-associated core"/>
    <property type="match status" value="1"/>
</dbReference>
<dbReference type="EMBL" id="KC246802">
    <property type="protein sequence ID" value="AHF24691.1"/>
    <property type="molecule type" value="Genomic_DNA"/>
</dbReference>
<dbReference type="AlphaFoldDB" id="W0FIP2"/>
<protein>
    <submittedName>
        <fullName evidence="2">YD repeat-containing protein</fullName>
    </submittedName>
</protein>